<gene>
    <name evidence="2" type="ORF">CB5_LOCUS16800</name>
</gene>
<dbReference type="EMBL" id="LR862151">
    <property type="protein sequence ID" value="CAD1833589.1"/>
    <property type="molecule type" value="Genomic_DNA"/>
</dbReference>
<reference evidence="2" key="1">
    <citation type="submission" date="2020-07" db="EMBL/GenBank/DDBJ databases">
        <authorList>
            <person name="Lin J."/>
        </authorList>
    </citation>
    <scope>NUCLEOTIDE SEQUENCE</scope>
</reference>
<organism evidence="2">
    <name type="scientific">Ananas comosus var. bracteatus</name>
    <name type="common">red pineapple</name>
    <dbReference type="NCBI Taxonomy" id="296719"/>
    <lineage>
        <taxon>Eukaryota</taxon>
        <taxon>Viridiplantae</taxon>
        <taxon>Streptophyta</taxon>
        <taxon>Embryophyta</taxon>
        <taxon>Tracheophyta</taxon>
        <taxon>Spermatophyta</taxon>
        <taxon>Magnoliopsida</taxon>
        <taxon>Liliopsida</taxon>
        <taxon>Poales</taxon>
        <taxon>Bromeliaceae</taxon>
        <taxon>Bromelioideae</taxon>
        <taxon>Ananas</taxon>
    </lineage>
</organism>
<evidence type="ECO:0000256" key="1">
    <source>
        <dbReference type="SAM" id="MobiDB-lite"/>
    </source>
</evidence>
<proteinExistence type="predicted"/>
<feature type="compositionally biased region" description="Basic and acidic residues" evidence="1">
    <location>
        <begin position="145"/>
        <end position="156"/>
    </location>
</feature>
<sequence>MKPLTDGTGSSCIILFSTSVSTDPNPIDQSKRLRTCGDYVNTGYQAPPSFHRSPTPMWGTSRDFAAAKKIGAKGLRGRSWPDLDMQPLGWLTDPVLLGSVDIEVGVDAGLGGGVRAAHKLADALDHSVGNEGNGRARASGGSDSNGDRDPAERGKEGTLLLSSPSFASERMSLPHGIPFWCPIPHGQAYVAMAISENAGLWEQPSQAYANEHNGKQAKSSVSRPSHHV</sequence>
<protein>
    <submittedName>
        <fullName evidence="2">Uncharacterized protein</fullName>
    </submittedName>
</protein>
<evidence type="ECO:0000313" key="2">
    <source>
        <dbReference type="EMBL" id="CAD1833589.1"/>
    </source>
</evidence>
<accession>A0A6V7PRX3</accession>
<feature type="region of interest" description="Disordered" evidence="1">
    <location>
        <begin position="126"/>
        <end position="156"/>
    </location>
</feature>
<name>A0A6V7PRX3_ANACO</name>
<dbReference type="AlphaFoldDB" id="A0A6V7PRX3"/>